<reference evidence="1" key="2">
    <citation type="journal article" date="2022" name="New Phytol.">
        <title>Evolutionary transition to the ectomycorrhizal habit in the genomes of a hyperdiverse lineage of mushroom-forming fungi.</title>
        <authorList>
            <person name="Looney B."/>
            <person name="Miyauchi S."/>
            <person name="Morin E."/>
            <person name="Drula E."/>
            <person name="Courty P.E."/>
            <person name="Kohler A."/>
            <person name="Kuo A."/>
            <person name="LaButti K."/>
            <person name="Pangilinan J."/>
            <person name="Lipzen A."/>
            <person name="Riley R."/>
            <person name="Andreopoulos W."/>
            <person name="He G."/>
            <person name="Johnson J."/>
            <person name="Nolan M."/>
            <person name="Tritt A."/>
            <person name="Barry K.W."/>
            <person name="Grigoriev I.V."/>
            <person name="Nagy L.G."/>
            <person name="Hibbett D."/>
            <person name="Henrissat B."/>
            <person name="Matheny P.B."/>
            <person name="Labbe J."/>
            <person name="Martin F.M."/>
        </authorList>
    </citation>
    <scope>NUCLEOTIDE SEQUENCE</scope>
    <source>
        <strain evidence="1">HHB10654</strain>
    </source>
</reference>
<accession>A0ACB8SIQ1</accession>
<dbReference type="EMBL" id="MU277271">
    <property type="protein sequence ID" value="KAI0056117.1"/>
    <property type="molecule type" value="Genomic_DNA"/>
</dbReference>
<sequence length="489" mass="54561">MPLNYSKWDQLELSDDSDIEGHPNVDKKSLIRWKQRDIHEKRDLRNHRIAELEAEISCNEILLTRLQSFSSNLASSELVASRFSSEVERLRTQPSPDAPPTNAAKPVPYDEMILRLLETVAQEAKERSKGDQEKLGDLLKERLEFHVTKLGKVTDERRTELDELLKEKARHITSDDLHEAWDSKYVPAKPEPEPVVKPKAKSTAKKTTDIEVLNAPSSSSSPPTASASSSKVYDDDEDLPEMTPSLEAFSRIPLWDFEQSWEFIQNHRDVVVPGASDALLVAAFTHQTDGKTKLAKQCVHQSLLLQYGDKLGKDGVRLFFKRMISGGQGAHAVFRKDVEDTYAHIARRVEVTRAEAGDVAGEEQIQLVAENPDTTISFNVPDGPPPEHITLEGPGTEGMDIEEVKKALQMRWELFLSLPQDLQDALKTGELVEVNKVLGAMKVPDAEEAVRKLDMGGILSFAEEGIRDETGRGGEEEGEEGDAEEDALD</sequence>
<protein>
    <submittedName>
        <fullName evidence="1">Uncharacterized protein</fullName>
    </submittedName>
</protein>
<gene>
    <name evidence="1" type="ORF">BV25DRAFT_1894557</name>
</gene>
<keyword evidence="2" id="KW-1185">Reference proteome</keyword>
<name>A0ACB8SIQ1_9AGAM</name>
<organism evidence="1 2">
    <name type="scientific">Artomyces pyxidatus</name>
    <dbReference type="NCBI Taxonomy" id="48021"/>
    <lineage>
        <taxon>Eukaryota</taxon>
        <taxon>Fungi</taxon>
        <taxon>Dikarya</taxon>
        <taxon>Basidiomycota</taxon>
        <taxon>Agaricomycotina</taxon>
        <taxon>Agaricomycetes</taxon>
        <taxon>Russulales</taxon>
        <taxon>Auriscalpiaceae</taxon>
        <taxon>Artomyces</taxon>
    </lineage>
</organism>
<evidence type="ECO:0000313" key="2">
    <source>
        <dbReference type="Proteomes" id="UP000814140"/>
    </source>
</evidence>
<comment type="caution">
    <text evidence="1">The sequence shown here is derived from an EMBL/GenBank/DDBJ whole genome shotgun (WGS) entry which is preliminary data.</text>
</comment>
<evidence type="ECO:0000313" key="1">
    <source>
        <dbReference type="EMBL" id="KAI0056117.1"/>
    </source>
</evidence>
<dbReference type="Proteomes" id="UP000814140">
    <property type="component" value="Unassembled WGS sequence"/>
</dbReference>
<reference evidence="1" key="1">
    <citation type="submission" date="2021-03" db="EMBL/GenBank/DDBJ databases">
        <authorList>
            <consortium name="DOE Joint Genome Institute"/>
            <person name="Ahrendt S."/>
            <person name="Looney B.P."/>
            <person name="Miyauchi S."/>
            <person name="Morin E."/>
            <person name="Drula E."/>
            <person name="Courty P.E."/>
            <person name="Chicoki N."/>
            <person name="Fauchery L."/>
            <person name="Kohler A."/>
            <person name="Kuo A."/>
            <person name="Labutti K."/>
            <person name="Pangilinan J."/>
            <person name="Lipzen A."/>
            <person name="Riley R."/>
            <person name="Andreopoulos W."/>
            <person name="He G."/>
            <person name="Johnson J."/>
            <person name="Barry K.W."/>
            <person name="Grigoriev I.V."/>
            <person name="Nagy L."/>
            <person name="Hibbett D."/>
            <person name="Henrissat B."/>
            <person name="Matheny P.B."/>
            <person name="Labbe J."/>
            <person name="Martin F."/>
        </authorList>
    </citation>
    <scope>NUCLEOTIDE SEQUENCE</scope>
    <source>
        <strain evidence="1">HHB10654</strain>
    </source>
</reference>
<proteinExistence type="predicted"/>